<keyword evidence="4" id="KW-1185">Reference proteome</keyword>
<name>A0A8J5QI42_9ASCO</name>
<organism evidence="3 4">
    <name type="scientific">[Candida] subhashii</name>
    <dbReference type="NCBI Taxonomy" id="561895"/>
    <lineage>
        <taxon>Eukaryota</taxon>
        <taxon>Fungi</taxon>
        <taxon>Dikarya</taxon>
        <taxon>Ascomycota</taxon>
        <taxon>Saccharomycotina</taxon>
        <taxon>Pichiomycetes</taxon>
        <taxon>Debaryomycetaceae</taxon>
        <taxon>Spathaspora</taxon>
    </lineage>
</organism>
<dbReference type="EMBL" id="JAGSYN010000223">
    <property type="protein sequence ID" value="KAG7661253.1"/>
    <property type="molecule type" value="Genomic_DNA"/>
</dbReference>
<feature type="region of interest" description="Disordered" evidence="1">
    <location>
        <begin position="39"/>
        <end position="77"/>
    </location>
</feature>
<protein>
    <recommendedName>
        <fullName evidence="2">WKF domain-containing protein</fullName>
    </recommendedName>
</protein>
<dbReference type="RefSeq" id="XP_049261486.1">
    <property type="nucleotide sequence ID" value="XM_049409294.1"/>
</dbReference>
<dbReference type="OrthoDB" id="10261563at2759"/>
<feature type="domain" description="WKF" evidence="2">
    <location>
        <begin position="81"/>
        <end position="135"/>
    </location>
</feature>
<feature type="region of interest" description="Disordered" evidence="1">
    <location>
        <begin position="217"/>
        <end position="248"/>
    </location>
</feature>
<feature type="region of interest" description="Disordered" evidence="1">
    <location>
        <begin position="163"/>
        <end position="192"/>
    </location>
</feature>
<dbReference type="GeneID" id="73472049"/>
<dbReference type="Pfam" id="PF10180">
    <property type="entry name" value="WKF"/>
    <property type="match status" value="1"/>
</dbReference>
<accession>A0A8J5QI42</accession>
<evidence type="ECO:0000256" key="1">
    <source>
        <dbReference type="SAM" id="MobiDB-lite"/>
    </source>
</evidence>
<feature type="compositionally biased region" description="Basic residues" evidence="1">
    <location>
        <begin position="55"/>
        <end position="66"/>
    </location>
</feature>
<dbReference type="Proteomes" id="UP000694255">
    <property type="component" value="Unassembled WGS sequence"/>
</dbReference>
<reference evidence="3 4" key="1">
    <citation type="journal article" date="2021" name="DNA Res.">
        <title>Genome analysis of Candida subhashii reveals its hybrid nature and dual mitochondrial genome conformations.</title>
        <authorList>
            <person name="Mixao V."/>
            <person name="Hegedusova E."/>
            <person name="Saus E."/>
            <person name="Pryszcz L.P."/>
            <person name="Cillingova A."/>
            <person name="Nosek J."/>
            <person name="Gabaldon T."/>
        </authorList>
    </citation>
    <scope>NUCLEOTIDE SEQUENCE [LARGE SCALE GENOMIC DNA]</scope>
    <source>
        <strain evidence="3 4">CBS 10753</strain>
    </source>
</reference>
<feature type="compositionally biased region" description="Acidic residues" evidence="1">
    <location>
        <begin position="222"/>
        <end position="234"/>
    </location>
</feature>
<dbReference type="InterPro" id="IPR019327">
    <property type="entry name" value="WKF"/>
</dbReference>
<comment type="caution">
    <text evidence="3">The sequence shown here is derived from an EMBL/GenBank/DDBJ whole genome shotgun (WGS) entry which is preliminary data.</text>
</comment>
<evidence type="ECO:0000313" key="3">
    <source>
        <dbReference type="EMBL" id="KAG7661253.1"/>
    </source>
</evidence>
<dbReference type="PANTHER" id="PTHR22306">
    <property type="entry name" value="CHROMOSOME 7 OPEN READING FRAME 50"/>
    <property type="match status" value="1"/>
</dbReference>
<gene>
    <name evidence="3" type="ORF">J8A68_005249</name>
</gene>
<proteinExistence type="predicted"/>
<dbReference type="AlphaFoldDB" id="A0A8J5QI42"/>
<dbReference type="PANTHER" id="PTHR22306:SF2">
    <property type="entry name" value="CHROMOSOME 7 OPEN READING FRAME 50"/>
    <property type="match status" value="1"/>
</dbReference>
<evidence type="ECO:0000313" key="4">
    <source>
        <dbReference type="Proteomes" id="UP000694255"/>
    </source>
</evidence>
<evidence type="ECO:0000259" key="2">
    <source>
        <dbReference type="Pfam" id="PF10180"/>
    </source>
</evidence>
<sequence>MSSVPAWKRIGLSVKKDADNDSLSVTTTRVENADLTTKQIKKISNKTKTQQTKNRVQKKPPKRIKLPKSERPPPPVKDQLTYLKQYETDRVNWKFNKSKQNWVLKNIKEIPSEYESALLLYIESLQGGSRDRIIPILKDVISKWNVQYEEAERKIEEEISKKLDSNKKAEAEEEGKKEQTGEKQEDDKSKESSIDLGYAIRCKAILEKLVDEHIILKGNTQEDNESVEEEEEEEVKPRDNLIINHVDV</sequence>